<evidence type="ECO:0000256" key="10">
    <source>
        <dbReference type="SAM" id="SignalP"/>
    </source>
</evidence>
<evidence type="ECO:0000256" key="8">
    <source>
        <dbReference type="ARBA" id="ARBA00038935"/>
    </source>
</evidence>
<organism evidence="13 14">
    <name type="scientific">Microthyrium microscopicum</name>
    <dbReference type="NCBI Taxonomy" id="703497"/>
    <lineage>
        <taxon>Eukaryota</taxon>
        <taxon>Fungi</taxon>
        <taxon>Dikarya</taxon>
        <taxon>Ascomycota</taxon>
        <taxon>Pezizomycotina</taxon>
        <taxon>Dothideomycetes</taxon>
        <taxon>Dothideomycetes incertae sedis</taxon>
        <taxon>Microthyriales</taxon>
        <taxon>Microthyriaceae</taxon>
        <taxon>Microthyrium</taxon>
    </lineage>
</organism>
<dbReference type="GO" id="GO:0006680">
    <property type="term" value="P:glucosylceramide catabolic process"/>
    <property type="evidence" value="ECO:0007669"/>
    <property type="project" value="TreeGrafter"/>
</dbReference>
<evidence type="ECO:0000256" key="4">
    <source>
        <dbReference type="ARBA" id="ARBA00022729"/>
    </source>
</evidence>
<keyword evidence="3" id="KW-0964">Secreted</keyword>
<protein>
    <recommendedName>
        <fullName evidence="8">glucan endo-1,6-beta-glucosidase</fullName>
        <ecNumber evidence="8">3.2.1.75</ecNumber>
    </recommendedName>
</protein>
<name>A0A6A6UNQ8_9PEZI</name>
<dbReference type="InterPro" id="IPR033452">
    <property type="entry name" value="GH30_C"/>
</dbReference>
<feature type="domain" description="Glycosyl hydrolase family 30 TIM-barrel" evidence="11">
    <location>
        <begin position="76"/>
        <end position="409"/>
    </location>
</feature>
<dbReference type="PANTHER" id="PTHR11069">
    <property type="entry name" value="GLUCOSYLCERAMIDASE"/>
    <property type="match status" value="1"/>
</dbReference>
<keyword evidence="6 9" id="KW-0326">Glycosidase</keyword>
<gene>
    <name evidence="13" type="ORF">BT63DRAFT_385053</name>
</gene>
<dbReference type="EC" id="3.2.1.75" evidence="8"/>
<comment type="similarity">
    <text evidence="2 9">Belongs to the glycosyl hydrolase 30 family.</text>
</comment>
<dbReference type="Gene3D" id="3.20.20.80">
    <property type="entry name" value="Glycosidases"/>
    <property type="match status" value="1"/>
</dbReference>
<proteinExistence type="inferred from homology"/>
<sequence length="482" mass="52085">MIGFVLITALVIDISVAVAGPVADTYIQAAAFCSSSDAKYKLSQFDPPVKGSGTPNGMSLWQLQVDDTTSGYKQKVTGFGAAVTDATVAVLNRLASDKKQNLLKQLMTSDGVNFSLMRHTVASSDLSSDPVYTYDDNGGNVDASISSFNLGGSGRTMAATLKSMRALNPGLTILGSTWSPPGWMKLNKLVTGTTVNNNLNLSYVKQYAQYFVKYLQAYEQSGAHIDAITIQNEPLNSKAGFPTMYISASQAANLIQQNIGPALKNASLATQIWAYDHNTDEPDYPDTIVNAAPRYVQATAWHCYAANNKWSVLTDFHNKHPGIQQYMTECWTSPYTGWSQAADFTMGPLQNWASGSMAWTLGSDTNYGPHLADSDACGSCRGLFVVDTSAGTYDFAIDYYMMGQFSKFIPKGATILAGTGSWTYDDGTGLQSVASVNPDGCKTVVITNKFQNDVYVTVNFKSGSQWSGRVYKESVVTWTLLG</sequence>
<evidence type="ECO:0000256" key="7">
    <source>
        <dbReference type="ARBA" id="ARBA00036633"/>
    </source>
</evidence>
<dbReference type="Pfam" id="PF17189">
    <property type="entry name" value="Glyco_hydro_30C"/>
    <property type="match status" value="1"/>
</dbReference>
<evidence type="ECO:0000259" key="11">
    <source>
        <dbReference type="Pfam" id="PF02055"/>
    </source>
</evidence>
<dbReference type="InterPro" id="IPR017853">
    <property type="entry name" value="GH"/>
</dbReference>
<dbReference type="Gene3D" id="2.60.40.1180">
    <property type="entry name" value="Golgi alpha-mannosidase II"/>
    <property type="match status" value="1"/>
</dbReference>
<dbReference type="PRINTS" id="PR00843">
    <property type="entry name" value="GLHYDRLASE30"/>
</dbReference>
<evidence type="ECO:0000256" key="5">
    <source>
        <dbReference type="ARBA" id="ARBA00022801"/>
    </source>
</evidence>
<dbReference type="GO" id="GO:0004348">
    <property type="term" value="F:glucosylceramidase activity"/>
    <property type="evidence" value="ECO:0007669"/>
    <property type="project" value="InterPro"/>
</dbReference>
<feature type="chain" id="PRO_5025519527" description="glucan endo-1,6-beta-glucosidase" evidence="10">
    <location>
        <begin position="20"/>
        <end position="482"/>
    </location>
</feature>
<evidence type="ECO:0000256" key="9">
    <source>
        <dbReference type="RuleBase" id="RU361188"/>
    </source>
</evidence>
<dbReference type="InterPro" id="IPR033453">
    <property type="entry name" value="Glyco_hydro_30_TIM-barrel"/>
</dbReference>
<evidence type="ECO:0000256" key="2">
    <source>
        <dbReference type="ARBA" id="ARBA00005382"/>
    </source>
</evidence>
<keyword evidence="14" id="KW-1185">Reference proteome</keyword>
<dbReference type="Pfam" id="PF02055">
    <property type="entry name" value="Glyco_hydro_30"/>
    <property type="match status" value="1"/>
</dbReference>
<dbReference type="SUPFAM" id="SSF51445">
    <property type="entry name" value="(Trans)glycosidases"/>
    <property type="match status" value="1"/>
</dbReference>
<dbReference type="Proteomes" id="UP000799302">
    <property type="component" value="Unassembled WGS sequence"/>
</dbReference>
<comment type="subcellular location">
    <subcellularLocation>
        <location evidence="1">Secreted</location>
    </subcellularLocation>
</comment>
<evidence type="ECO:0000256" key="1">
    <source>
        <dbReference type="ARBA" id="ARBA00004613"/>
    </source>
</evidence>
<dbReference type="GO" id="GO:0046557">
    <property type="term" value="F:glucan endo-1,6-beta-glucosidase activity"/>
    <property type="evidence" value="ECO:0007669"/>
    <property type="project" value="UniProtKB-EC"/>
</dbReference>
<dbReference type="EMBL" id="MU004232">
    <property type="protein sequence ID" value="KAF2672534.1"/>
    <property type="molecule type" value="Genomic_DNA"/>
</dbReference>
<dbReference type="InterPro" id="IPR001139">
    <property type="entry name" value="Glyco_hydro_30"/>
</dbReference>
<evidence type="ECO:0000256" key="6">
    <source>
        <dbReference type="ARBA" id="ARBA00023295"/>
    </source>
</evidence>
<dbReference type="GO" id="GO:0016020">
    <property type="term" value="C:membrane"/>
    <property type="evidence" value="ECO:0007669"/>
    <property type="project" value="GOC"/>
</dbReference>
<evidence type="ECO:0000256" key="3">
    <source>
        <dbReference type="ARBA" id="ARBA00022525"/>
    </source>
</evidence>
<feature type="signal peptide" evidence="10">
    <location>
        <begin position="1"/>
        <end position="19"/>
    </location>
</feature>
<accession>A0A6A6UNQ8</accession>
<evidence type="ECO:0000313" key="13">
    <source>
        <dbReference type="EMBL" id="KAF2672534.1"/>
    </source>
</evidence>
<evidence type="ECO:0000313" key="14">
    <source>
        <dbReference type="Proteomes" id="UP000799302"/>
    </source>
</evidence>
<dbReference type="InterPro" id="IPR013780">
    <property type="entry name" value="Glyco_hydro_b"/>
</dbReference>
<dbReference type="OrthoDB" id="2160638at2759"/>
<feature type="domain" description="Glycosyl hydrolase family 30 beta sandwich" evidence="12">
    <location>
        <begin position="428"/>
        <end position="477"/>
    </location>
</feature>
<dbReference type="AlphaFoldDB" id="A0A6A6UNQ8"/>
<dbReference type="GO" id="GO:0005576">
    <property type="term" value="C:extracellular region"/>
    <property type="evidence" value="ECO:0007669"/>
    <property type="project" value="UniProtKB-SubCell"/>
</dbReference>
<keyword evidence="5 9" id="KW-0378">Hydrolase</keyword>
<reference evidence="13" key="1">
    <citation type="journal article" date="2020" name="Stud. Mycol.">
        <title>101 Dothideomycetes genomes: a test case for predicting lifestyles and emergence of pathogens.</title>
        <authorList>
            <person name="Haridas S."/>
            <person name="Albert R."/>
            <person name="Binder M."/>
            <person name="Bloem J."/>
            <person name="Labutti K."/>
            <person name="Salamov A."/>
            <person name="Andreopoulos B."/>
            <person name="Baker S."/>
            <person name="Barry K."/>
            <person name="Bills G."/>
            <person name="Bluhm B."/>
            <person name="Cannon C."/>
            <person name="Castanera R."/>
            <person name="Culley D."/>
            <person name="Daum C."/>
            <person name="Ezra D."/>
            <person name="Gonzalez J."/>
            <person name="Henrissat B."/>
            <person name="Kuo A."/>
            <person name="Liang C."/>
            <person name="Lipzen A."/>
            <person name="Lutzoni F."/>
            <person name="Magnuson J."/>
            <person name="Mondo S."/>
            <person name="Nolan M."/>
            <person name="Ohm R."/>
            <person name="Pangilinan J."/>
            <person name="Park H.-J."/>
            <person name="Ramirez L."/>
            <person name="Alfaro M."/>
            <person name="Sun H."/>
            <person name="Tritt A."/>
            <person name="Yoshinaga Y."/>
            <person name="Zwiers L.-H."/>
            <person name="Turgeon B."/>
            <person name="Goodwin S."/>
            <person name="Spatafora J."/>
            <person name="Crous P."/>
            <person name="Grigoriev I."/>
        </authorList>
    </citation>
    <scope>NUCLEOTIDE SEQUENCE</scope>
    <source>
        <strain evidence="13">CBS 115976</strain>
    </source>
</reference>
<evidence type="ECO:0000259" key="12">
    <source>
        <dbReference type="Pfam" id="PF17189"/>
    </source>
</evidence>
<comment type="catalytic activity">
    <reaction evidence="7">
        <text>Random hydrolysis of (1-&gt;6)-linkages in (1-&gt;6)-beta-D-glucans.</text>
        <dbReference type="EC" id="3.2.1.75"/>
    </reaction>
</comment>
<dbReference type="FunFam" id="3.20.20.80:FF:000128">
    <property type="entry name" value="Endo-1,6-beta-D-glucanase neg1"/>
    <property type="match status" value="1"/>
</dbReference>
<keyword evidence="4 10" id="KW-0732">Signal</keyword>
<dbReference type="PANTHER" id="PTHR11069:SF23">
    <property type="entry name" value="LYSOSOMAL ACID GLUCOSYLCERAMIDASE"/>
    <property type="match status" value="1"/>
</dbReference>